<accession>A0A4Y8LB19</accession>
<dbReference type="RefSeq" id="WP_134382294.1">
    <property type="nucleotide sequence ID" value="NZ_SORX01000008.1"/>
</dbReference>
<feature type="transmembrane region" description="Helical" evidence="1">
    <location>
        <begin position="33"/>
        <end position="51"/>
    </location>
</feature>
<comment type="caution">
    <text evidence="2">The sequence shown here is derived from an EMBL/GenBank/DDBJ whole genome shotgun (WGS) entry which is preliminary data.</text>
</comment>
<keyword evidence="1" id="KW-1133">Transmembrane helix</keyword>
<dbReference type="OrthoDB" id="2453446at2"/>
<evidence type="ECO:0000313" key="3">
    <source>
        <dbReference type="Proteomes" id="UP000297776"/>
    </source>
</evidence>
<sequence length="116" mass="12761">MEKLGKGIQAAGGIVISVIAPFLEVYLDFNLQRLLQVILLGSLITLWGLILTKEEDRSMLFIIFGCIGLACYVYLDAIWLAIAMAISGALLSGLNYLTKRKAGQEEGLVHVQQKQH</sequence>
<feature type="transmembrane region" description="Helical" evidence="1">
    <location>
        <begin position="7"/>
        <end position="27"/>
    </location>
</feature>
<dbReference type="AlphaFoldDB" id="A0A4Y8LB19"/>
<proteinExistence type="predicted"/>
<gene>
    <name evidence="2" type="ORF">E2626_13435</name>
</gene>
<keyword evidence="1" id="KW-0812">Transmembrane</keyword>
<organism evidence="2 3">
    <name type="scientific">Jeotgalibacillus salarius</name>
    <dbReference type="NCBI Taxonomy" id="546023"/>
    <lineage>
        <taxon>Bacteria</taxon>
        <taxon>Bacillati</taxon>
        <taxon>Bacillota</taxon>
        <taxon>Bacilli</taxon>
        <taxon>Bacillales</taxon>
        <taxon>Caryophanaceae</taxon>
        <taxon>Jeotgalibacillus</taxon>
    </lineage>
</organism>
<keyword evidence="3" id="KW-1185">Reference proteome</keyword>
<reference evidence="2 3" key="1">
    <citation type="submission" date="2019-03" db="EMBL/GenBank/DDBJ databases">
        <authorList>
            <person name="Yang Y."/>
        </authorList>
    </citation>
    <scope>NUCLEOTIDE SEQUENCE [LARGE SCALE GENOMIC DNA]</scope>
    <source>
        <strain evidence="2 3">ASL-1</strain>
    </source>
</reference>
<dbReference type="EMBL" id="SORX01000008">
    <property type="protein sequence ID" value="TFD99779.1"/>
    <property type="molecule type" value="Genomic_DNA"/>
</dbReference>
<keyword evidence="1" id="KW-0472">Membrane</keyword>
<evidence type="ECO:0000256" key="1">
    <source>
        <dbReference type="SAM" id="Phobius"/>
    </source>
</evidence>
<dbReference type="Proteomes" id="UP000297776">
    <property type="component" value="Unassembled WGS sequence"/>
</dbReference>
<protein>
    <submittedName>
        <fullName evidence="2">Uncharacterized protein</fullName>
    </submittedName>
</protein>
<feature type="transmembrane region" description="Helical" evidence="1">
    <location>
        <begin position="58"/>
        <end position="75"/>
    </location>
</feature>
<evidence type="ECO:0000313" key="2">
    <source>
        <dbReference type="EMBL" id="TFD99779.1"/>
    </source>
</evidence>
<name>A0A4Y8LB19_9BACL</name>